<reference evidence="2" key="1">
    <citation type="submission" date="2018-01" db="EMBL/GenBank/DDBJ databases">
        <title>An insight into the sialome of Amazonian anophelines.</title>
        <authorList>
            <person name="Ribeiro J.M."/>
            <person name="Scarpassa V."/>
            <person name="Calvo E."/>
        </authorList>
    </citation>
    <scope>NUCLEOTIDE SEQUENCE</scope>
    <source>
        <tissue evidence="2">Salivary glands</tissue>
    </source>
</reference>
<evidence type="ECO:0000313" key="2">
    <source>
        <dbReference type="EMBL" id="MBW61172.1"/>
    </source>
</evidence>
<accession>A0A2M4C761</accession>
<feature type="region of interest" description="Disordered" evidence="1">
    <location>
        <begin position="80"/>
        <end position="123"/>
    </location>
</feature>
<evidence type="ECO:0000256" key="1">
    <source>
        <dbReference type="SAM" id="MobiDB-lite"/>
    </source>
</evidence>
<organism evidence="2">
    <name type="scientific">Anopheles marajoara</name>
    <dbReference type="NCBI Taxonomy" id="58244"/>
    <lineage>
        <taxon>Eukaryota</taxon>
        <taxon>Metazoa</taxon>
        <taxon>Ecdysozoa</taxon>
        <taxon>Arthropoda</taxon>
        <taxon>Hexapoda</taxon>
        <taxon>Insecta</taxon>
        <taxon>Pterygota</taxon>
        <taxon>Neoptera</taxon>
        <taxon>Endopterygota</taxon>
        <taxon>Diptera</taxon>
        <taxon>Nematocera</taxon>
        <taxon>Culicoidea</taxon>
        <taxon>Culicidae</taxon>
        <taxon>Anophelinae</taxon>
        <taxon>Anopheles</taxon>
    </lineage>
</organism>
<proteinExistence type="predicted"/>
<dbReference type="EMBL" id="GGFJ01012031">
    <property type="protein sequence ID" value="MBW61172.1"/>
    <property type="molecule type" value="Transcribed_RNA"/>
</dbReference>
<protein>
    <submittedName>
        <fullName evidence="2">Putative secreted protein</fullName>
    </submittedName>
</protein>
<dbReference type="AlphaFoldDB" id="A0A2M4C761"/>
<sequence>MTSRSSVSRAINDCVCVRLALMIFRGVAVGVGASDPGFGVAVDGEGVISRLGCSICRIVSCLACCSAARAADSFRPDTFGSPFDGSPTPPSGFSGNTVGGIPSEEKWPLMNPRGSLYRSSTST</sequence>
<name>A0A2M4C761_9DIPT</name>